<evidence type="ECO:0000313" key="4">
    <source>
        <dbReference type="Proteomes" id="UP001190926"/>
    </source>
</evidence>
<gene>
    <name evidence="3" type="ORF">C2S53_008504</name>
</gene>
<dbReference type="Proteomes" id="UP001190926">
    <property type="component" value="Unassembled WGS sequence"/>
</dbReference>
<evidence type="ECO:0000313" key="3">
    <source>
        <dbReference type="EMBL" id="KAH6837531.1"/>
    </source>
</evidence>
<feature type="region of interest" description="Disordered" evidence="1">
    <location>
        <begin position="47"/>
        <end position="69"/>
    </location>
</feature>
<protein>
    <recommendedName>
        <fullName evidence="2">Transposase MuDR plant domain-containing protein</fullName>
    </recommendedName>
</protein>
<name>A0AAD4JQ47_PERFH</name>
<dbReference type="EMBL" id="SDAM02000017">
    <property type="protein sequence ID" value="KAH6837531.1"/>
    <property type="molecule type" value="Genomic_DNA"/>
</dbReference>
<dbReference type="InterPro" id="IPR004332">
    <property type="entry name" value="Transposase_MuDR"/>
</dbReference>
<evidence type="ECO:0000256" key="1">
    <source>
        <dbReference type="SAM" id="MobiDB-lite"/>
    </source>
</evidence>
<sequence length="313" mass="36435">MVSLPITDDFEESESSIDSDFNEEIRADEEITDDMCFEDYVDKEVELIGNDEEKSDTTETQTDGKSKAGFESLPSDCDHEHTNMFDEVDAYNPSYELNQVFSYKTIFREIVHSHAIQTRRNIKIVKNDGRRVYAKCLGLNCEWRINLLKIEKEESWQVREYHFKHKCCESMNNSNVKSNWIAKRFEEEFRSDAKRNTQGFRLDVINLWDYADMLRTTNPGSTVIMALDEASGSNNSPKRFSAEHRFCVRHLHGNMKVAGFRGNPFKNVLWTPARASTILEFSKTKEEKLDPRYWSGYMISHHPSGQGHNSRKI</sequence>
<feature type="compositionally biased region" description="Acidic residues" evidence="1">
    <location>
        <begin position="8"/>
        <end position="22"/>
    </location>
</feature>
<dbReference type="PANTHER" id="PTHR31973:SF187">
    <property type="entry name" value="MUTATOR TRANSPOSASE MUDRA PROTEIN"/>
    <property type="match status" value="1"/>
</dbReference>
<dbReference type="Pfam" id="PF03108">
    <property type="entry name" value="DBD_Tnp_Mut"/>
    <property type="match status" value="1"/>
</dbReference>
<dbReference type="AlphaFoldDB" id="A0AAD4JQ47"/>
<accession>A0AAD4JQ47</accession>
<feature type="domain" description="Transposase MuDR plant" evidence="2">
    <location>
        <begin position="99"/>
        <end position="156"/>
    </location>
</feature>
<evidence type="ECO:0000259" key="2">
    <source>
        <dbReference type="Pfam" id="PF03108"/>
    </source>
</evidence>
<feature type="compositionally biased region" description="Basic and acidic residues" evidence="1">
    <location>
        <begin position="47"/>
        <end position="68"/>
    </location>
</feature>
<dbReference type="PANTHER" id="PTHR31973">
    <property type="entry name" value="POLYPROTEIN, PUTATIVE-RELATED"/>
    <property type="match status" value="1"/>
</dbReference>
<keyword evidence="4" id="KW-1185">Reference proteome</keyword>
<organism evidence="3 4">
    <name type="scientific">Perilla frutescens var. hirtella</name>
    <name type="common">Perilla citriodora</name>
    <name type="synonym">Perilla setoyensis</name>
    <dbReference type="NCBI Taxonomy" id="608512"/>
    <lineage>
        <taxon>Eukaryota</taxon>
        <taxon>Viridiplantae</taxon>
        <taxon>Streptophyta</taxon>
        <taxon>Embryophyta</taxon>
        <taxon>Tracheophyta</taxon>
        <taxon>Spermatophyta</taxon>
        <taxon>Magnoliopsida</taxon>
        <taxon>eudicotyledons</taxon>
        <taxon>Gunneridae</taxon>
        <taxon>Pentapetalae</taxon>
        <taxon>asterids</taxon>
        <taxon>lamiids</taxon>
        <taxon>Lamiales</taxon>
        <taxon>Lamiaceae</taxon>
        <taxon>Nepetoideae</taxon>
        <taxon>Elsholtzieae</taxon>
        <taxon>Perilla</taxon>
    </lineage>
</organism>
<reference evidence="3 4" key="1">
    <citation type="journal article" date="2021" name="Nat. Commun.">
        <title>Incipient diploidization of the medicinal plant Perilla within 10,000 years.</title>
        <authorList>
            <person name="Zhang Y."/>
            <person name="Shen Q."/>
            <person name="Leng L."/>
            <person name="Zhang D."/>
            <person name="Chen S."/>
            <person name="Shi Y."/>
            <person name="Ning Z."/>
            <person name="Chen S."/>
        </authorList>
    </citation>
    <scope>NUCLEOTIDE SEQUENCE [LARGE SCALE GENOMIC DNA]</scope>
    <source>
        <strain evidence="4">cv. PC099</strain>
    </source>
</reference>
<feature type="region of interest" description="Disordered" evidence="1">
    <location>
        <begin position="1"/>
        <end position="25"/>
    </location>
</feature>
<comment type="caution">
    <text evidence="3">The sequence shown here is derived from an EMBL/GenBank/DDBJ whole genome shotgun (WGS) entry which is preliminary data.</text>
</comment>
<proteinExistence type="predicted"/>